<evidence type="ECO:0000259" key="5">
    <source>
        <dbReference type="PROSITE" id="PS50089"/>
    </source>
</evidence>
<dbReference type="SUPFAM" id="SSF57850">
    <property type="entry name" value="RING/U-box"/>
    <property type="match status" value="1"/>
</dbReference>
<organism evidence="7 8">
    <name type="scientific">Mytilus edulis</name>
    <name type="common">Blue mussel</name>
    <dbReference type="NCBI Taxonomy" id="6550"/>
    <lineage>
        <taxon>Eukaryota</taxon>
        <taxon>Metazoa</taxon>
        <taxon>Spiralia</taxon>
        <taxon>Lophotrochozoa</taxon>
        <taxon>Mollusca</taxon>
        <taxon>Bivalvia</taxon>
        <taxon>Autobranchia</taxon>
        <taxon>Pteriomorphia</taxon>
        <taxon>Mytilida</taxon>
        <taxon>Mytiloidea</taxon>
        <taxon>Mytilidae</taxon>
        <taxon>Mytilinae</taxon>
        <taxon>Mytilus</taxon>
    </lineage>
</organism>
<reference evidence="7" key="1">
    <citation type="submission" date="2021-03" db="EMBL/GenBank/DDBJ databases">
        <authorList>
            <person name="Bekaert M."/>
        </authorList>
    </citation>
    <scope>NUCLEOTIDE SEQUENCE</scope>
</reference>
<feature type="domain" description="B box-type" evidence="6">
    <location>
        <begin position="100"/>
        <end position="144"/>
    </location>
</feature>
<dbReference type="PROSITE" id="PS50119">
    <property type="entry name" value="ZF_BBOX"/>
    <property type="match status" value="1"/>
</dbReference>
<dbReference type="OrthoDB" id="438726at2759"/>
<keyword evidence="3" id="KW-0862">Zinc</keyword>
<evidence type="ECO:0000313" key="7">
    <source>
        <dbReference type="EMBL" id="CAG2228007.1"/>
    </source>
</evidence>
<evidence type="ECO:0000256" key="2">
    <source>
        <dbReference type="ARBA" id="ARBA00022771"/>
    </source>
</evidence>
<dbReference type="PANTHER" id="PTHR25462">
    <property type="entry name" value="BONUS, ISOFORM C-RELATED"/>
    <property type="match status" value="1"/>
</dbReference>
<feature type="domain" description="RING-type" evidence="5">
    <location>
        <begin position="14"/>
        <end position="61"/>
    </location>
</feature>
<dbReference type="InterPro" id="IPR018957">
    <property type="entry name" value="Znf_C3HC4_RING-type"/>
</dbReference>
<dbReference type="Gene3D" id="3.30.160.60">
    <property type="entry name" value="Classic Zinc Finger"/>
    <property type="match status" value="1"/>
</dbReference>
<sequence>MAAVLKAAKEQLICHLCKQILVEPKTLNCMHSFCKKCIQQYMEHTTKGQKSPAGFLCPDCNNVMPLGQLSGSTPEAWASELQTNEALSSILKAFENSGEEIAMKCAFHAEKEVEFYCEDHEMLLCSLCATLTHKPCTDVVTIPVAAATKKQMAENLLTSFQNKLQ</sequence>
<keyword evidence="2 4" id="KW-0863">Zinc-finger</keyword>
<evidence type="ECO:0000259" key="6">
    <source>
        <dbReference type="PROSITE" id="PS50119"/>
    </source>
</evidence>
<dbReference type="InterPro" id="IPR001841">
    <property type="entry name" value="Znf_RING"/>
</dbReference>
<dbReference type="PROSITE" id="PS00518">
    <property type="entry name" value="ZF_RING_1"/>
    <property type="match status" value="1"/>
</dbReference>
<dbReference type="PANTHER" id="PTHR25462:SF296">
    <property type="entry name" value="MEIOTIC P26, ISOFORM F"/>
    <property type="match status" value="1"/>
</dbReference>
<comment type="caution">
    <text evidence="7">The sequence shown here is derived from an EMBL/GenBank/DDBJ whole genome shotgun (WGS) entry which is preliminary data.</text>
</comment>
<dbReference type="SMART" id="SM00184">
    <property type="entry name" value="RING"/>
    <property type="match status" value="1"/>
</dbReference>
<protein>
    <submittedName>
        <fullName evidence="7">Uncharacterized protein</fullName>
    </submittedName>
</protein>
<evidence type="ECO:0000256" key="1">
    <source>
        <dbReference type="ARBA" id="ARBA00022723"/>
    </source>
</evidence>
<dbReference type="InterPro" id="IPR000315">
    <property type="entry name" value="Znf_B-box"/>
</dbReference>
<evidence type="ECO:0000256" key="4">
    <source>
        <dbReference type="PROSITE-ProRule" id="PRU00024"/>
    </source>
</evidence>
<dbReference type="GO" id="GO:0008270">
    <property type="term" value="F:zinc ion binding"/>
    <property type="evidence" value="ECO:0007669"/>
    <property type="project" value="UniProtKB-KW"/>
</dbReference>
<dbReference type="Pfam" id="PF00097">
    <property type="entry name" value="zf-C3HC4"/>
    <property type="match status" value="1"/>
</dbReference>
<dbReference type="SUPFAM" id="SSF57845">
    <property type="entry name" value="B-box zinc-binding domain"/>
    <property type="match status" value="1"/>
</dbReference>
<dbReference type="Proteomes" id="UP000683360">
    <property type="component" value="Unassembled WGS sequence"/>
</dbReference>
<dbReference type="Pfam" id="PF00643">
    <property type="entry name" value="zf-B_box"/>
    <property type="match status" value="1"/>
</dbReference>
<evidence type="ECO:0000313" key="8">
    <source>
        <dbReference type="Proteomes" id="UP000683360"/>
    </source>
</evidence>
<dbReference type="PROSITE" id="PS50089">
    <property type="entry name" value="ZF_RING_2"/>
    <property type="match status" value="1"/>
</dbReference>
<proteinExistence type="predicted"/>
<keyword evidence="8" id="KW-1185">Reference proteome</keyword>
<dbReference type="InterPro" id="IPR017907">
    <property type="entry name" value="Znf_RING_CS"/>
</dbReference>
<dbReference type="Gene3D" id="3.30.40.10">
    <property type="entry name" value="Zinc/RING finger domain, C3HC4 (zinc finger)"/>
    <property type="match status" value="1"/>
</dbReference>
<dbReference type="InterPro" id="IPR013083">
    <property type="entry name" value="Znf_RING/FYVE/PHD"/>
</dbReference>
<dbReference type="InterPro" id="IPR047153">
    <property type="entry name" value="TRIM45/56/19-like"/>
</dbReference>
<dbReference type="EMBL" id="CAJPWZ010001984">
    <property type="protein sequence ID" value="CAG2228007.1"/>
    <property type="molecule type" value="Genomic_DNA"/>
</dbReference>
<accession>A0A8S3TCB5</accession>
<evidence type="ECO:0000256" key="3">
    <source>
        <dbReference type="ARBA" id="ARBA00022833"/>
    </source>
</evidence>
<keyword evidence="1" id="KW-0479">Metal-binding</keyword>
<dbReference type="AlphaFoldDB" id="A0A8S3TCB5"/>
<gene>
    <name evidence="7" type="ORF">MEDL_40983</name>
</gene>
<name>A0A8S3TCB5_MYTED</name>